<dbReference type="SMART" id="SM01208">
    <property type="entry name" value="G5"/>
    <property type="match status" value="1"/>
</dbReference>
<dbReference type="OrthoDB" id="9805070at2"/>
<keyword evidence="5" id="KW-1185">Reference proteome</keyword>
<dbReference type="Gene3D" id="2.20.230.10">
    <property type="entry name" value="Resuscitation-promoting factor rpfb"/>
    <property type="match status" value="1"/>
</dbReference>
<dbReference type="Pfam" id="PF01476">
    <property type="entry name" value="LysM"/>
    <property type="match status" value="1"/>
</dbReference>
<dbReference type="SUPFAM" id="SSF51261">
    <property type="entry name" value="Duplicated hybrid motif"/>
    <property type="match status" value="1"/>
</dbReference>
<dbReference type="InterPro" id="IPR016047">
    <property type="entry name" value="M23ase_b-sheet_dom"/>
</dbReference>
<keyword evidence="1" id="KW-0732">Signal</keyword>
<gene>
    <name evidence="4" type="ORF">AN964_20170</name>
</gene>
<dbReference type="SUPFAM" id="SSF54106">
    <property type="entry name" value="LysM domain"/>
    <property type="match status" value="1"/>
</dbReference>
<dbReference type="STRING" id="157838.AN964_20170"/>
<protein>
    <submittedName>
        <fullName evidence="4">Peptidase M23</fullName>
    </submittedName>
</protein>
<dbReference type="InterPro" id="IPR011098">
    <property type="entry name" value="G5_dom"/>
</dbReference>
<comment type="caution">
    <text evidence="4">The sequence shown here is derived from an EMBL/GenBank/DDBJ whole genome shotgun (WGS) entry which is preliminary data.</text>
</comment>
<dbReference type="CDD" id="cd00118">
    <property type="entry name" value="LysM"/>
    <property type="match status" value="1"/>
</dbReference>
<dbReference type="AlphaFoldDB" id="A0A0Q3WSW8"/>
<evidence type="ECO:0000313" key="4">
    <source>
        <dbReference type="EMBL" id="KQL51306.1"/>
    </source>
</evidence>
<dbReference type="InterPro" id="IPR011055">
    <property type="entry name" value="Dup_hybrid_motif"/>
</dbReference>
<dbReference type="Proteomes" id="UP000051888">
    <property type="component" value="Unassembled WGS sequence"/>
</dbReference>
<dbReference type="EMBL" id="LJJC01000006">
    <property type="protein sequence ID" value="KQL51306.1"/>
    <property type="molecule type" value="Genomic_DNA"/>
</dbReference>
<evidence type="ECO:0000259" key="3">
    <source>
        <dbReference type="PROSITE" id="PS51782"/>
    </source>
</evidence>
<evidence type="ECO:0000256" key="1">
    <source>
        <dbReference type="ARBA" id="ARBA00022729"/>
    </source>
</evidence>
<dbReference type="Gene3D" id="3.10.350.10">
    <property type="entry name" value="LysM domain"/>
    <property type="match status" value="1"/>
</dbReference>
<dbReference type="SMART" id="SM00257">
    <property type="entry name" value="LysM"/>
    <property type="match status" value="1"/>
</dbReference>
<dbReference type="Gene3D" id="2.70.70.10">
    <property type="entry name" value="Glucose Permease (Domain IIA)"/>
    <property type="match status" value="1"/>
</dbReference>
<evidence type="ECO:0000259" key="2">
    <source>
        <dbReference type="PROSITE" id="PS51109"/>
    </source>
</evidence>
<feature type="domain" description="LysM" evidence="3">
    <location>
        <begin position="225"/>
        <end position="269"/>
    </location>
</feature>
<dbReference type="GO" id="GO:0004222">
    <property type="term" value="F:metalloendopeptidase activity"/>
    <property type="evidence" value="ECO:0007669"/>
    <property type="project" value="TreeGrafter"/>
</dbReference>
<evidence type="ECO:0000313" key="5">
    <source>
        <dbReference type="Proteomes" id="UP000051888"/>
    </source>
</evidence>
<dbReference type="InterPro" id="IPR036779">
    <property type="entry name" value="LysM_dom_sf"/>
</dbReference>
<accession>A0A0Q3WSW8</accession>
<dbReference type="Pfam" id="PF07501">
    <property type="entry name" value="G5"/>
    <property type="match status" value="1"/>
</dbReference>
<dbReference type="RefSeq" id="WP_055741612.1">
    <property type="nucleotide sequence ID" value="NZ_JAAIWL010000026.1"/>
</dbReference>
<dbReference type="Pfam" id="PF01551">
    <property type="entry name" value="Peptidase_M23"/>
    <property type="match status" value="1"/>
</dbReference>
<sequence>MDWKRRNLRFTSNFPKLNKAKAKNLFKIAAIASLFILTLSFTNIPTNAETEIKTVYHVYINQQYIGTVSDKEIIEKLADEKIHNAQNQYGNDQIDISNDITYIPEQVFRPVTDNNDAVQKALDILTVKAEAAGIFINDKPIVYVQNEQDANNVIENLKLHYVSRKDLAAIKLQQPLPPLKKNQSRILDVSLGEKVSIQNEEVDPNEILTVDQAVDYLLKGTLMEKKYTVKDGDVLGQIAEDHHLKQKQLLKMNPGIKEDSLKIGQKLKVTAYNPLVHVIVQRESYKVEKVPYKKEVIQDKSMFKGDTKVKQKGHNGKSAITYVVTEENGNVTKKDVKKEDVIQKPVTNIVVKGTKVVPSRGSGTFAWPTNGGYISSTMGYRWGQLHKGIDIARPSDRTIKAADNGVVVSAGWDNGGYGNMIEIDHRNGYVTIYGHLSSINVSVGQTVSKGANIGVMGATGDSTGIHLHFEVHKNGSLKNPLDYLR</sequence>
<dbReference type="InterPro" id="IPR018392">
    <property type="entry name" value="LysM"/>
</dbReference>
<dbReference type="PANTHER" id="PTHR21666">
    <property type="entry name" value="PEPTIDASE-RELATED"/>
    <property type="match status" value="1"/>
</dbReference>
<dbReference type="PANTHER" id="PTHR21666:SF270">
    <property type="entry name" value="MUREIN HYDROLASE ACTIVATOR ENVC"/>
    <property type="match status" value="1"/>
</dbReference>
<dbReference type="PROSITE" id="PS51782">
    <property type="entry name" value="LYSM"/>
    <property type="match status" value="1"/>
</dbReference>
<organism evidence="4 5">
    <name type="scientific">Heyndrickxia shackletonii</name>
    <dbReference type="NCBI Taxonomy" id="157838"/>
    <lineage>
        <taxon>Bacteria</taxon>
        <taxon>Bacillati</taxon>
        <taxon>Bacillota</taxon>
        <taxon>Bacilli</taxon>
        <taxon>Bacillales</taxon>
        <taxon>Bacillaceae</taxon>
        <taxon>Heyndrickxia</taxon>
    </lineage>
</organism>
<proteinExistence type="predicted"/>
<name>A0A0Q3WSW8_9BACI</name>
<dbReference type="InterPro" id="IPR050570">
    <property type="entry name" value="Cell_wall_metabolism_enzyme"/>
</dbReference>
<dbReference type="PATRIC" id="fig|157838.3.peg.4453"/>
<dbReference type="PROSITE" id="PS51109">
    <property type="entry name" value="G5"/>
    <property type="match status" value="1"/>
</dbReference>
<reference evidence="4 5" key="1">
    <citation type="submission" date="2015-09" db="EMBL/GenBank/DDBJ databases">
        <title>Genome sequencing project for genomic taxonomy and phylogenomics of Bacillus-like bacteria.</title>
        <authorList>
            <person name="Liu B."/>
            <person name="Wang J."/>
            <person name="Zhu Y."/>
            <person name="Liu G."/>
            <person name="Chen Q."/>
            <person name="Chen Z."/>
            <person name="Lan J."/>
            <person name="Che J."/>
            <person name="Ge C."/>
            <person name="Shi H."/>
            <person name="Pan Z."/>
            <person name="Liu X."/>
        </authorList>
    </citation>
    <scope>NUCLEOTIDE SEQUENCE [LARGE SCALE GENOMIC DNA]</scope>
    <source>
        <strain evidence="4 5">LMG 18435</strain>
    </source>
</reference>
<dbReference type="CDD" id="cd12797">
    <property type="entry name" value="M23_peptidase"/>
    <property type="match status" value="1"/>
</dbReference>
<feature type="domain" description="G5" evidence="2">
    <location>
        <begin position="276"/>
        <end position="356"/>
    </location>
</feature>